<keyword evidence="2" id="KW-1133">Transmembrane helix</keyword>
<dbReference type="GO" id="GO:0016236">
    <property type="term" value="P:macroautophagy"/>
    <property type="evidence" value="ECO:0007669"/>
    <property type="project" value="TreeGrafter"/>
</dbReference>
<dbReference type="GO" id="GO:0000329">
    <property type="term" value="C:fungal-type vacuole membrane"/>
    <property type="evidence" value="ECO:0007669"/>
    <property type="project" value="TreeGrafter"/>
</dbReference>
<evidence type="ECO:0000256" key="3">
    <source>
        <dbReference type="SAM" id="SignalP"/>
    </source>
</evidence>
<evidence type="ECO:0000256" key="1">
    <source>
        <dbReference type="SAM" id="MobiDB-lite"/>
    </source>
</evidence>
<dbReference type="Proteomes" id="UP001388673">
    <property type="component" value="Unassembled WGS sequence"/>
</dbReference>
<keyword evidence="2" id="KW-0472">Membrane</keyword>
<feature type="transmembrane region" description="Helical" evidence="2">
    <location>
        <begin position="392"/>
        <end position="414"/>
    </location>
</feature>
<dbReference type="SMART" id="SM00554">
    <property type="entry name" value="FAS1"/>
    <property type="match status" value="2"/>
</dbReference>
<dbReference type="GO" id="GO:0005615">
    <property type="term" value="C:extracellular space"/>
    <property type="evidence" value="ECO:0007669"/>
    <property type="project" value="TreeGrafter"/>
</dbReference>
<feature type="chain" id="PRO_5043407553" description="FAS1 domain-containing protein" evidence="3">
    <location>
        <begin position="19"/>
        <end position="415"/>
    </location>
</feature>
<dbReference type="AlphaFoldDB" id="A0AAW0YKV8"/>
<feature type="domain" description="FAS1" evidence="4">
    <location>
        <begin position="41"/>
        <end position="196"/>
    </location>
</feature>
<keyword evidence="3" id="KW-0732">Signal</keyword>
<dbReference type="InterPro" id="IPR050904">
    <property type="entry name" value="Adhesion/Biosynth-related"/>
</dbReference>
<feature type="signal peptide" evidence="3">
    <location>
        <begin position="1"/>
        <end position="18"/>
    </location>
</feature>
<evidence type="ECO:0000256" key="2">
    <source>
        <dbReference type="SAM" id="Phobius"/>
    </source>
</evidence>
<accession>A0AAW0YKV8</accession>
<name>A0AAW0YKV8_9TREE</name>
<keyword evidence="6" id="KW-1185">Reference proteome</keyword>
<dbReference type="Pfam" id="PF02469">
    <property type="entry name" value="Fasciclin"/>
    <property type="match status" value="2"/>
</dbReference>
<dbReference type="RefSeq" id="XP_066801954.1">
    <property type="nucleotide sequence ID" value="XM_066947540.1"/>
</dbReference>
<dbReference type="SUPFAM" id="SSF82153">
    <property type="entry name" value="FAS1 domain"/>
    <property type="match status" value="2"/>
</dbReference>
<dbReference type="GeneID" id="92181699"/>
<gene>
    <name evidence="5" type="ORF">IAR55_004441</name>
</gene>
<feature type="domain" description="FAS1" evidence="4">
    <location>
        <begin position="189"/>
        <end position="328"/>
    </location>
</feature>
<dbReference type="InterPro" id="IPR000782">
    <property type="entry name" value="FAS1_domain"/>
</dbReference>
<dbReference type="PANTHER" id="PTHR10900:SF122">
    <property type="entry name" value="FAS1 DOMAIN-CONTAINING PROTEIN"/>
    <property type="match status" value="1"/>
</dbReference>
<organism evidence="5 6">
    <name type="scientific">Kwoniella newhampshirensis</name>
    <dbReference type="NCBI Taxonomy" id="1651941"/>
    <lineage>
        <taxon>Eukaryota</taxon>
        <taxon>Fungi</taxon>
        <taxon>Dikarya</taxon>
        <taxon>Basidiomycota</taxon>
        <taxon>Agaricomycotina</taxon>
        <taxon>Tremellomycetes</taxon>
        <taxon>Tremellales</taxon>
        <taxon>Cryptococcaceae</taxon>
        <taxon>Kwoniella</taxon>
    </lineage>
</organism>
<evidence type="ECO:0000313" key="6">
    <source>
        <dbReference type="Proteomes" id="UP001388673"/>
    </source>
</evidence>
<keyword evidence="2" id="KW-0812">Transmembrane</keyword>
<dbReference type="PROSITE" id="PS50213">
    <property type="entry name" value="FAS1"/>
    <property type="match status" value="2"/>
</dbReference>
<feature type="region of interest" description="Disordered" evidence="1">
    <location>
        <begin position="360"/>
        <end position="380"/>
    </location>
</feature>
<proteinExistence type="predicted"/>
<sequence length="415" mass="40680">MRLSALASLVLLPASVFGQSSSASASASAGAGGNETAATNPQAYLQAVLAALTQANLTSLVGVATGIANTTEGLALLTSLSVGNKTVFAPSNTAFANVSEDVSSNTTLLTQILSYHILNNTYLPAGVATAPNHTIARSLLRGGGYSLPGNFSAPLVLGKNSTNGTSFEINQASDNVSTTGPVGAANLQVYIIDEVLTLPPTIGQVATTLFPSLAGVIGQTGLLDPLSASQGVTIFAPNDAAILGVTQALGQLNSTQISTILANHVINGTVAYSNQLASANYTSAAGQPFTFTSNSTGTFVSSGGSIARVVQSDVIVSNGVIHIIDGVLVNPGANPEAAASAYSSATAAAATSVEATTPVTATSTAAPSGTGGPATTSGAASSAGQVVSSKGLVGGLVGFVSILGTAIMGGGLLLL</sequence>
<evidence type="ECO:0000313" key="5">
    <source>
        <dbReference type="EMBL" id="KAK8850523.1"/>
    </source>
</evidence>
<reference evidence="5 6" key="1">
    <citation type="journal article" date="2024" name="bioRxiv">
        <title>Comparative genomics of Cryptococcus and Kwoniella reveals pathogenesis evolution and contrasting karyotype dynamics via intercentromeric recombination or chromosome fusion.</title>
        <authorList>
            <person name="Coelho M.A."/>
            <person name="David-Palma M."/>
            <person name="Shea T."/>
            <person name="Bowers K."/>
            <person name="McGinley-Smith S."/>
            <person name="Mohammad A.W."/>
            <person name="Gnirke A."/>
            <person name="Yurkov A.M."/>
            <person name="Nowrousian M."/>
            <person name="Sun S."/>
            <person name="Cuomo C.A."/>
            <person name="Heitman J."/>
        </authorList>
    </citation>
    <scope>NUCLEOTIDE SEQUENCE [LARGE SCALE GENOMIC DNA]</scope>
    <source>
        <strain evidence="5 6">CBS 13917</strain>
    </source>
</reference>
<dbReference type="EMBL" id="JBCAWK010000008">
    <property type="protein sequence ID" value="KAK8850523.1"/>
    <property type="molecule type" value="Genomic_DNA"/>
</dbReference>
<comment type="caution">
    <text evidence="5">The sequence shown here is derived from an EMBL/GenBank/DDBJ whole genome shotgun (WGS) entry which is preliminary data.</text>
</comment>
<dbReference type="KEGG" id="kne:92181699"/>
<dbReference type="PANTHER" id="PTHR10900">
    <property type="entry name" value="PERIOSTIN-RELATED"/>
    <property type="match status" value="1"/>
</dbReference>
<dbReference type="Gene3D" id="2.30.180.10">
    <property type="entry name" value="FAS1 domain"/>
    <property type="match status" value="2"/>
</dbReference>
<evidence type="ECO:0000259" key="4">
    <source>
        <dbReference type="PROSITE" id="PS50213"/>
    </source>
</evidence>
<protein>
    <recommendedName>
        <fullName evidence="4">FAS1 domain-containing protein</fullName>
    </recommendedName>
</protein>
<dbReference type="InterPro" id="IPR036378">
    <property type="entry name" value="FAS1_dom_sf"/>
</dbReference>